<dbReference type="EMBL" id="PDLN01000002">
    <property type="protein sequence ID" value="RDW92372.1"/>
    <property type="molecule type" value="Genomic_DNA"/>
</dbReference>
<dbReference type="AlphaFoldDB" id="A0A3D8T1C1"/>
<dbReference type="Proteomes" id="UP000256328">
    <property type="component" value="Unassembled WGS sequence"/>
</dbReference>
<name>A0A3D8T1C1_9HELO</name>
<evidence type="ECO:0000313" key="2">
    <source>
        <dbReference type="EMBL" id="RDW92372.1"/>
    </source>
</evidence>
<evidence type="ECO:0000256" key="1">
    <source>
        <dbReference type="SAM" id="MobiDB-lite"/>
    </source>
</evidence>
<sequence>MMIASQRPASIPQYPQRSTPRRQPRPSASLRKALLSRHCPSLPPLYEAPQAPMKEMEISIIVTTWDDDGKCWYPVEVMGPIEKELRKHAERKRRERQLEMELTRERT</sequence>
<protein>
    <submittedName>
        <fullName evidence="2">Uncharacterized protein</fullName>
    </submittedName>
</protein>
<reference evidence="2 3" key="1">
    <citation type="journal article" date="2018" name="IMA Fungus">
        <title>IMA Genome-F 9: Draft genome sequence of Annulohypoxylon stygium, Aspergillus mulundensis, Berkeleyomyces basicola (syn. Thielaviopsis basicola), Ceratocystis smalleyi, two Cercospora beticola strains, Coleophoma cylindrospora, Fusarium fracticaudum, Phialophora cf. hyalina, and Morchella septimelata.</title>
        <authorList>
            <person name="Wingfield B.D."/>
            <person name="Bills G.F."/>
            <person name="Dong Y."/>
            <person name="Huang W."/>
            <person name="Nel W.J."/>
            <person name="Swalarsk-Parry B.S."/>
            <person name="Vaghefi N."/>
            <person name="Wilken P.M."/>
            <person name="An Z."/>
            <person name="de Beer Z.W."/>
            <person name="De Vos L."/>
            <person name="Chen L."/>
            <person name="Duong T.A."/>
            <person name="Gao Y."/>
            <person name="Hammerbacher A."/>
            <person name="Kikkert J.R."/>
            <person name="Li Y."/>
            <person name="Li H."/>
            <person name="Li K."/>
            <person name="Li Q."/>
            <person name="Liu X."/>
            <person name="Ma X."/>
            <person name="Naidoo K."/>
            <person name="Pethybridge S.J."/>
            <person name="Sun J."/>
            <person name="Steenkamp E.T."/>
            <person name="van der Nest M.A."/>
            <person name="van Wyk S."/>
            <person name="Wingfield M.J."/>
            <person name="Xiong C."/>
            <person name="Yue Q."/>
            <person name="Zhang X."/>
        </authorList>
    </citation>
    <scope>NUCLEOTIDE SEQUENCE [LARGE SCALE GENOMIC DNA]</scope>
    <source>
        <strain evidence="2 3">BP5796</strain>
    </source>
</reference>
<dbReference type="OrthoDB" id="3509716at2759"/>
<evidence type="ECO:0000313" key="3">
    <source>
        <dbReference type="Proteomes" id="UP000256328"/>
    </source>
</evidence>
<accession>A0A3D8T1C1</accession>
<keyword evidence="3" id="KW-1185">Reference proteome</keyword>
<feature type="region of interest" description="Disordered" evidence="1">
    <location>
        <begin position="1"/>
        <end position="29"/>
    </location>
</feature>
<proteinExistence type="predicted"/>
<organism evidence="2 3">
    <name type="scientific">Coleophoma crateriformis</name>
    <dbReference type="NCBI Taxonomy" id="565419"/>
    <lineage>
        <taxon>Eukaryota</taxon>
        <taxon>Fungi</taxon>
        <taxon>Dikarya</taxon>
        <taxon>Ascomycota</taxon>
        <taxon>Pezizomycotina</taxon>
        <taxon>Leotiomycetes</taxon>
        <taxon>Helotiales</taxon>
        <taxon>Dermateaceae</taxon>
        <taxon>Coleophoma</taxon>
    </lineage>
</organism>
<comment type="caution">
    <text evidence="2">The sequence shown here is derived from an EMBL/GenBank/DDBJ whole genome shotgun (WGS) entry which is preliminary data.</text>
</comment>
<gene>
    <name evidence="2" type="ORF">BP5796_01766</name>
</gene>